<dbReference type="GO" id="GO:0005741">
    <property type="term" value="C:mitochondrial outer membrane"/>
    <property type="evidence" value="ECO:0007669"/>
    <property type="project" value="UniProtKB-SubCell"/>
</dbReference>
<dbReference type="PROSITE" id="PS51718">
    <property type="entry name" value="G_DYNAMIN_2"/>
    <property type="match status" value="1"/>
</dbReference>
<keyword evidence="8 12" id="KW-0175">Coiled coil</keyword>
<dbReference type="Gene3D" id="3.40.50.300">
    <property type="entry name" value="P-loop containing nucleotide triphosphate hydrolases"/>
    <property type="match status" value="1"/>
</dbReference>
<keyword evidence="16" id="KW-1185">Reference proteome</keyword>
<evidence type="ECO:0000256" key="10">
    <source>
        <dbReference type="ARBA" id="ARBA00023134"/>
    </source>
</evidence>
<dbReference type="InterPro" id="IPR045063">
    <property type="entry name" value="Dynamin_N"/>
</dbReference>
<dbReference type="FunFam" id="1.20.5.110:FF:000012">
    <property type="entry name" value="Mitofusin 2"/>
    <property type="match status" value="1"/>
</dbReference>
<dbReference type="FunFam" id="3.40.50.300:FF:000214">
    <property type="entry name" value="Mitofusin 2"/>
    <property type="match status" value="1"/>
</dbReference>
<dbReference type="Gene3D" id="1.20.5.110">
    <property type="match status" value="1"/>
</dbReference>
<evidence type="ECO:0000256" key="9">
    <source>
        <dbReference type="ARBA" id="ARBA00023128"/>
    </source>
</evidence>
<evidence type="ECO:0000256" key="2">
    <source>
        <dbReference type="ARBA" id="ARBA00022692"/>
    </source>
</evidence>
<evidence type="ECO:0000313" key="15">
    <source>
        <dbReference type="EMBL" id="KAK6177313.1"/>
    </source>
</evidence>
<dbReference type="PANTHER" id="PTHR10465:SF3">
    <property type="entry name" value="TRANSMEMBRANE GTPASE MARF-RELATED"/>
    <property type="match status" value="1"/>
</dbReference>
<evidence type="ECO:0000256" key="12">
    <source>
        <dbReference type="SAM" id="Coils"/>
    </source>
</evidence>
<comment type="caution">
    <text evidence="15">The sequence shown here is derived from an EMBL/GenBank/DDBJ whole genome shotgun (WGS) entry which is preliminary data.</text>
</comment>
<dbReference type="Pfam" id="PF04799">
    <property type="entry name" value="Fzo_mitofusin"/>
    <property type="match status" value="1"/>
</dbReference>
<evidence type="ECO:0000256" key="7">
    <source>
        <dbReference type="ARBA" id="ARBA00022989"/>
    </source>
</evidence>
<evidence type="ECO:0000313" key="16">
    <source>
        <dbReference type="Proteomes" id="UP001347796"/>
    </source>
</evidence>
<keyword evidence="2" id="KW-0812">Transmembrane</keyword>
<dbReference type="EMBL" id="JAZGQO010000010">
    <property type="protein sequence ID" value="KAK6177313.1"/>
    <property type="molecule type" value="Genomic_DNA"/>
</dbReference>
<dbReference type="GO" id="GO:0051646">
    <property type="term" value="P:mitochondrion localization"/>
    <property type="evidence" value="ECO:0007669"/>
    <property type="project" value="TreeGrafter"/>
</dbReference>
<keyword evidence="3" id="KW-0547">Nucleotide-binding</keyword>
<feature type="domain" description="Dynamin-type G" evidence="14">
    <location>
        <begin position="98"/>
        <end position="345"/>
    </location>
</feature>
<evidence type="ECO:0000256" key="13">
    <source>
        <dbReference type="SAM" id="MobiDB-lite"/>
    </source>
</evidence>
<keyword evidence="5" id="KW-0378">Hydrolase</keyword>
<dbReference type="InterPro" id="IPR006884">
    <property type="entry name" value="Fzo/mitofusin_HR2"/>
</dbReference>
<dbReference type="CDD" id="cd09912">
    <property type="entry name" value="DLP_2"/>
    <property type="match status" value="1"/>
</dbReference>
<name>A0AAN8PKY2_PATCE</name>
<feature type="region of interest" description="Disordered" evidence="13">
    <location>
        <begin position="1"/>
        <end position="30"/>
    </location>
</feature>
<dbReference type="GO" id="GO:0005525">
    <property type="term" value="F:GTP binding"/>
    <property type="evidence" value="ECO:0007669"/>
    <property type="project" value="UniProtKB-KW"/>
</dbReference>
<feature type="compositionally biased region" description="Polar residues" evidence="13">
    <location>
        <begin position="1"/>
        <end position="12"/>
    </location>
</feature>
<dbReference type="GO" id="GO:0003924">
    <property type="term" value="F:GTPase activity"/>
    <property type="evidence" value="ECO:0007669"/>
    <property type="project" value="InterPro"/>
</dbReference>
<evidence type="ECO:0000256" key="4">
    <source>
        <dbReference type="ARBA" id="ARBA00022787"/>
    </source>
</evidence>
<keyword evidence="11" id="KW-0472">Membrane</keyword>
<gene>
    <name evidence="15" type="ORF">SNE40_015439</name>
</gene>
<dbReference type="GO" id="GO:0008053">
    <property type="term" value="P:mitochondrial fusion"/>
    <property type="evidence" value="ECO:0007669"/>
    <property type="project" value="InterPro"/>
</dbReference>
<protein>
    <recommendedName>
        <fullName evidence="14">Dynamin-type G domain-containing protein</fullName>
    </recommendedName>
</protein>
<comment type="subcellular location">
    <subcellularLocation>
        <location evidence="1">Mitochondrion outer membrane</location>
        <topology evidence="1">Multi-pass membrane protein</topology>
    </subcellularLocation>
</comment>
<accession>A0AAN8PKY2</accession>
<dbReference type="SUPFAM" id="SSF52540">
    <property type="entry name" value="P-loop containing nucleoside triphosphate hydrolases"/>
    <property type="match status" value="1"/>
</dbReference>
<dbReference type="InterPro" id="IPR030381">
    <property type="entry name" value="G_DYNAMIN_dom"/>
</dbReference>
<evidence type="ECO:0000256" key="3">
    <source>
        <dbReference type="ARBA" id="ARBA00022741"/>
    </source>
</evidence>
<dbReference type="InterPro" id="IPR027417">
    <property type="entry name" value="P-loop_NTPase"/>
</dbReference>
<evidence type="ECO:0000259" key="14">
    <source>
        <dbReference type="PROSITE" id="PS51718"/>
    </source>
</evidence>
<dbReference type="PANTHER" id="PTHR10465">
    <property type="entry name" value="TRANSMEMBRANE GTPASE FZO1"/>
    <property type="match status" value="1"/>
</dbReference>
<dbReference type="SUPFAM" id="SSF111479">
    <property type="entry name" value="Fzo-like conserved region"/>
    <property type="match status" value="1"/>
</dbReference>
<keyword evidence="6" id="KW-0832">Ubl conjugation</keyword>
<dbReference type="AlphaFoldDB" id="A0AAN8PKY2"/>
<evidence type="ECO:0000256" key="5">
    <source>
        <dbReference type="ARBA" id="ARBA00022801"/>
    </source>
</evidence>
<reference evidence="15 16" key="1">
    <citation type="submission" date="2024-01" db="EMBL/GenBank/DDBJ databases">
        <title>The genome of the rayed Mediterranean limpet Patella caerulea (Linnaeus, 1758).</title>
        <authorList>
            <person name="Anh-Thu Weber A."/>
            <person name="Halstead-Nussloch G."/>
        </authorList>
    </citation>
    <scope>NUCLEOTIDE SEQUENCE [LARGE SCALE GENOMIC DNA]</scope>
    <source>
        <strain evidence="15">AATW-2023a</strain>
        <tissue evidence="15">Whole specimen</tissue>
    </source>
</reference>
<evidence type="ECO:0000256" key="11">
    <source>
        <dbReference type="ARBA" id="ARBA00023136"/>
    </source>
</evidence>
<keyword evidence="7" id="KW-1133">Transmembrane helix</keyword>
<evidence type="ECO:0000256" key="8">
    <source>
        <dbReference type="ARBA" id="ARBA00023054"/>
    </source>
</evidence>
<proteinExistence type="predicted"/>
<feature type="coiled-coil region" evidence="12">
    <location>
        <begin position="706"/>
        <end position="743"/>
    </location>
</feature>
<keyword evidence="4" id="KW-1000">Mitochondrion outer membrane</keyword>
<evidence type="ECO:0000256" key="6">
    <source>
        <dbReference type="ARBA" id="ARBA00022843"/>
    </source>
</evidence>
<sequence>MSGVLNRQLTMDDSQRGQGDAGGRQLGNGHSQGSALQFFGQAKKRINDIFKEIGEYIVETDKFVDDVMLSGQDIISQECCRVVKGFNERVNGIMEILARDRMKVAFFGRTSNGKSTVINAMLRDKIMPSGIGHTTHCFIQVEGTDSSEGFLLTEGSDQPQSIGSIKQLAHNLSSVKLEENSLVRILWPKSKCRLLKEDVVFVDSPGIDVTQELDSWIDKYCLDADVFVLVGNAESTLMQTEKNFFHKVSARLSKPNIFILQNRWDVSVLEEDADDVRKQHSDRNLQFLIDELKVVDKKEAEDRLYFISAREALVSRLHQDKGTPTPTGSLQEGFQIRMFEFANFERKFEECISKSAVQTKFEQHTARGKSITSEVRGVMENTYTRSLELTEEQLSLRREKNDELDYLGKQLKLLTQEVKDKIRSMVEDVERKVASALNDEIRRLSLLVEDFDRPFHPDTLLLNVYKKEMHAHVEQTLGRNLQLRCSTVLLQAITDTQNQMTERLSALLPNETRQHLYNQIPKRDFEIAYRLDCRNLCAEFREDIEFRFSFGPAALMQKLMGSKSARSALLGSTSSISHPPANRAAGDAPGFTEHDNEVLASILSTFASLTSRSSLGTVAVAGVLAKAAGWRVIAVTGALYGLLYLYERLTWTTKAKERAFKQQYVEYASSKLRLIVDLTSSNCSHQVQQELSSTFARLCHQADISKNQLKEEIKVLDLVIEKLKETTNKAKTLRNKADWLDTELNSFTSSYLTDST</sequence>
<dbReference type="Pfam" id="PF00350">
    <property type="entry name" value="Dynamin_N"/>
    <property type="match status" value="1"/>
</dbReference>
<organism evidence="15 16">
    <name type="scientific">Patella caerulea</name>
    <name type="common">Rayed Mediterranean limpet</name>
    <dbReference type="NCBI Taxonomy" id="87958"/>
    <lineage>
        <taxon>Eukaryota</taxon>
        <taxon>Metazoa</taxon>
        <taxon>Spiralia</taxon>
        <taxon>Lophotrochozoa</taxon>
        <taxon>Mollusca</taxon>
        <taxon>Gastropoda</taxon>
        <taxon>Patellogastropoda</taxon>
        <taxon>Patelloidea</taxon>
        <taxon>Patellidae</taxon>
        <taxon>Patella</taxon>
    </lineage>
</organism>
<dbReference type="InterPro" id="IPR027094">
    <property type="entry name" value="Mitofusin_fam"/>
</dbReference>
<keyword evidence="9" id="KW-0496">Mitochondrion</keyword>
<evidence type="ECO:0000256" key="1">
    <source>
        <dbReference type="ARBA" id="ARBA00004374"/>
    </source>
</evidence>
<keyword evidence="10" id="KW-0342">GTP-binding</keyword>
<dbReference type="Proteomes" id="UP001347796">
    <property type="component" value="Unassembled WGS sequence"/>
</dbReference>